<name>A0A345Y0Z6_9ACTN</name>
<reference evidence="2 3" key="1">
    <citation type="submission" date="2018-07" db="EMBL/GenBank/DDBJ databases">
        <title>Draft genome of the type strain Streptomyces armeniacus ATCC 15676.</title>
        <authorList>
            <person name="Labana P."/>
            <person name="Gosse J.T."/>
            <person name="Boddy C.N."/>
        </authorList>
    </citation>
    <scope>NUCLEOTIDE SEQUENCE [LARGE SCALE GENOMIC DNA]</scope>
    <source>
        <strain evidence="2 3">ATCC 15676</strain>
    </source>
</reference>
<evidence type="ECO:0000313" key="3">
    <source>
        <dbReference type="Proteomes" id="UP000254425"/>
    </source>
</evidence>
<dbReference type="SUPFAM" id="SSF51197">
    <property type="entry name" value="Clavaminate synthase-like"/>
    <property type="match status" value="1"/>
</dbReference>
<dbReference type="InterPro" id="IPR008775">
    <property type="entry name" value="Phytyl_CoA_dOase-like"/>
</dbReference>
<dbReference type="GO" id="GO:0016706">
    <property type="term" value="F:2-oxoglutarate-dependent dioxygenase activity"/>
    <property type="evidence" value="ECO:0007669"/>
    <property type="project" value="UniProtKB-ARBA"/>
</dbReference>
<proteinExistence type="predicted"/>
<keyword evidence="2" id="KW-0223">Dioxygenase</keyword>
<protein>
    <submittedName>
        <fullName evidence="2">Phytanoyl-CoA dioxygenase family protein</fullName>
    </submittedName>
</protein>
<accession>A0A345Y0Z6</accession>
<keyword evidence="2" id="KW-0560">Oxidoreductase</keyword>
<dbReference type="PANTHER" id="PTHR20883:SF48">
    <property type="entry name" value="ECTOINE DIOXYGENASE"/>
    <property type="match status" value="1"/>
</dbReference>
<keyword evidence="3" id="KW-1185">Reference proteome</keyword>
<dbReference type="GO" id="GO:0005506">
    <property type="term" value="F:iron ion binding"/>
    <property type="evidence" value="ECO:0007669"/>
    <property type="project" value="UniProtKB-ARBA"/>
</dbReference>
<organism evidence="2 3">
    <name type="scientific">Streptomyces armeniacus</name>
    <dbReference type="NCBI Taxonomy" id="83291"/>
    <lineage>
        <taxon>Bacteria</taxon>
        <taxon>Bacillati</taxon>
        <taxon>Actinomycetota</taxon>
        <taxon>Actinomycetes</taxon>
        <taxon>Kitasatosporales</taxon>
        <taxon>Streptomycetaceae</taxon>
        <taxon>Streptomyces</taxon>
    </lineage>
</organism>
<sequence>MVGELEQFRGHINTVQKTARRLLSLTRRPAQHGSRCQGRRGGTVSTTEVVGQRARDEYERDGYTIFRDVIDPGLINEVHGHVEWLGRQHPEVRPEQLGHEFLRDDPFWVRLVSDERLLAIAELFVGPDIALFASHYISKSAHSGQPVLWHQDSAFWPLDPMRVVTLWLAVDHSTPENGCLRVIPGSHRQPVAAVQDNTEVANVLGQEIAVDVDESAAVDIVLRPGDVEVHHPNIVHGSEANTSPHRRCGLTIRYIPTSTRITAPEQPYPSAFWLRGDPGRANTYQPPPVYSPDRHYPFRDAASWS</sequence>
<gene>
    <name evidence="2" type="ORF">DVA86_22510</name>
</gene>
<dbReference type="EMBL" id="CP031320">
    <property type="protein sequence ID" value="AXK37562.1"/>
    <property type="molecule type" value="Genomic_DNA"/>
</dbReference>
<dbReference type="AlphaFoldDB" id="A0A345Y0Z6"/>
<evidence type="ECO:0000256" key="1">
    <source>
        <dbReference type="SAM" id="MobiDB-lite"/>
    </source>
</evidence>
<evidence type="ECO:0000313" key="2">
    <source>
        <dbReference type="EMBL" id="AXK37562.1"/>
    </source>
</evidence>
<dbReference type="KEGG" id="sarm:DVA86_22510"/>
<dbReference type="Pfam" id="PF05721">
    <property type="entry name" value="PhyH"/>
    <property type="match status" value="1"/>
</dbReference>
<feature type="region of interest" description="Disordered" evidence="1">
    <location>
        <begin position="28"/>
        <end position="47"/>
    </location>
</feature>
<dbReference type="Gene3D" id="2.60.120.620">
    <property type="entry name" value="q2cbj1_9rhob like domain"/>
    <property type="match status" value="1"/>
</dbReference>
<dbReference type="PANTHER" id="PTHR20883">
    <property type="entry name" value="PHYTANOYL-COA DIOXYGENASE DOMAIN CONTAINING 1"/>
    <property type="match status" value="1"/>
</dbReference>
<dbReference type="Proteomes" id="UP000254425">
    <property type="component" value="Chromosome"/>
</dbReference>